<proteinExistence type="predicted"/>
<gene>
    <name evidence="1" type="ORF">Bca52824_008416</name>
</gene>
<evidence type="ECO:0000313" key="1">
    <source>
        <dbReference type="EMBL" id="KAG2325688.1"/>
    </source>
</evidence>
<dbReference type="AlphaFoldDB" id="A0A8X8B8V3"/>
<dbReference type="Proteomes" id="UP000886595">
    <property type="component" value="Unassembled WGS sequence"/>
</dbReference>
<dbReference type="PANTHER" id="PTHR35754:SF2">
    <property type="entry name" value="ATP SYNTHASE SUBUNIT B"/>
    <property type="match status" value="1"/>
</dbReference>
<name>A0A8X8B8V3_BRACI</name>
<dbReference type="OrthoDB" id="511315at2759"/>
<accession>A0A8X8B8V3</accession>
<comment type="caution">
    <text evidence="1">The sequence shown here is derived from an EMBL/GenBank/DDBJ whole genome shotgun (WGS) entry which is preliminary data.</text>
</comment>
<evidence type="ECO:0000313" key="2">
    <source>
        <dbReference type="Proteomes" id="UP000886595"/>
    </source>
</evidence>
<dbReference type="EMBL" id="JAAMPC010000002">
    <property type="protein sequence ID" value="KAG2325688.1"/>
    <property type="molecule type" value="Genomic_DNA"/>
</dbReference>
<sequence length="99" mass="11473">MLQDAVTELDTTRVKSGKEYWELERKLCHTLSNKNKICLDDVTKAIHLKSFDYRVLNLLLYKLRGVENGEKVNELHMEFLSVSEFVVEVADDLATMNLL</sequence>
<reference evidence="1 2" key="1">
    <citation type="submission" date="2020-02" db="EMBL/GenBank/DDBJ databases">
        <authorList>
            <person name="Ma Q."/>
            <person name="Huang Y."/>
            <person name="Song X."/>
            <person name="Pei D."/>
        </authorList>
    </citation>
    <scope>NUCLEOTIDE SEQUENCE [LARGE SCALE GENOMIC DNA]</scope>
    <source>
        <strain evidence="1">Sxm20200214</strain>
        <tissue evidence="1">Leaf</tissue>
    </source>
</reference>
<protein>
    <submittedName>
        <fullName evidence="1">Uncharacterized protein</fullName>
    </submittedName>
</protein>
<keyword evidence="2" id="KW-1185">Reference proteome</keyword>
<organism evidence="1 2">
    <name type="scientific">Brassica carinata</name>
    <name type="common">Ethiopian mustard</name>
    <name type="synonym">Abyssinian cabbage</name>
    <dbReference type="NCBI Taxonomy" id="52824"/>
    <lineage>
        <taxon>Eukaryota</taxon>
        <taxon>Viridiplantae</taxon>
        <taxon>Streptophyta</taxon>
        <taxon>Embryophyta</taxon>
        <taxon>Tracheophyta</taxon>
        <taxon>Spermatophyta</taxon>
        <taxon>Magnoliopsida</taxon>
        <taxon>eudicotyledons</taxon>
        <taxon>Gunneridae</taxon>
        <taxon>Pentapetalae</taxon>
        <taxon>rosids</taxon>
        <taxon>malvids</taxon>
        <taxon>Brassicales</taxon>
        <taxon>Brassicaceae</taxon>
        <taxon>Brassiceae</taxon>
        <taxon>Brassica</taxon>
    </lineage>
</organism>
<dbReference type="PANTHER" id="PTHR35754">
    <property type="entry name" value="ATP SYNTHASE SUBUNIT B"/>
    <property type="match status" value="1"/>
</dbReference>